<organism evidence="6">
    <name type="scientific">Mantoniella antarctica</name>
    <dbReference type="NCBI Taxonomy" id="81844"/>
    <lineage>
        <taxon>Eukaryota</taxon>
        <taxon>Viridiplantae</taxon>
        <taxon>Chlorophyta</taxon>
        <taxon>Mamiellophyceae</taxon>
        <taxon>Mamiellales</taxon>
        <taxon>Mamiellaceae</taxon>
        <taxon>Mantoniella</taxon>
    </lineage>
</organism>
<evidence type="ECO:0000256" key="4">
    <source>
        <dbReference type="PROSITE-ProRule" id="PRU00134"/>
    </source>
</evidence>
<dbReference type="InterPro" id="IPR002893">
    <property type="entry name" value="Znf_MYND"/>
</dbReference>
<protein>
    <recommendedName>
        <fullName evidence="5">MYND-type domain-containing protein</fullName>
    </recommendedName>
</protein>
<proteinExistence type="predicted"/>
<evidence type="ECO:0000313" key="6">
    <source>
        <dbReference type="EMBL" id="CAD8704359.1"/>
    </source>
</evidence>
<dbReference type="AlphaFoldDB" id="A0A7S0X814"/>
<evidence type="ECO:0000256" key="3">
    <source>
        <dbReference type="ARBA" id="ARBA00022833"/>
    </source>
</evidence>
<keyword evidence="3" id="KW-0862">Zinc</keyword>
<keyword evidence="2 4" id="KW-0863">Zinc-finger</keyword>
<dbReference type="PROSITE" id="PS01360">
    <property type="entry name" value="ZF_MYND_1"/>
    <property type="match status" value="1"/>
</dbReference>
<evidence type="ECO:0000256" key="2">
    <source>
        <dbReference type="ARBA" id="ARBA00022771"/>
    </source>
</evidence>
<dbReference type="PROSITE" id="PS50865">
    <property type="entry name" value="ZF_MYND_2"/>
    <property type="match status" value="1"/>
</dbReference>
<accession>A0A7S0X814</accession>
<name>A0A7S0X814_9CHLO</name>
<dbReference type="SUPFAM" id="SSF144232">
    <property type="entry name" value="HIT/MYND zinc finger-like"/>
    <property type="match status" value="1"/>
</dbReference>
<gene>
    <name evidence="6" type="ORF">MANT1106_LOCUS7041</name>
</gene>
<dbReference type="GO" id="GO:0008270">
    <property type="term" value="F:zinc ion binding"/>
    <property type="evidence" value="ECO:0007669"/>
    <property type="project" value="UniProtKB-KW"/>
</dbReference>
<keyword evidence="1" id="KW-0479">Metal-binding</keyword>
<sequence length="397" mass="43521">MRENRKKVRKNLRNRNPRFPVGARVECRYGSDGDMDGNDAWAPGTVVAHRYAYVERKGGRVRVSPHQVQLDAKDPISGEYGAFCGVTGELIHAQYDHDDYIRASTIEAPAECWTKGEIGMHAVPPVGAPVDSVDNPPTLLLRFPVGTRVDILLFIDEADEKGCRMRGTVVSHWHKSWSNRIAGEWCAYQVKMDSARFEPGDGSSHLVEHGSNSLANVPSDDDGWIVGAAAPESPHRRVRRLRDSVVTDDKDFLVEAADTEGEVVVKRCTHCGKCWHKNKVCRGCLTSVFCDARCQGDGWAAHKEACRAAAKGDKVTLRALIAAASYAAIPTSAQIANSCRRLFNAGLEPQTMSKQDLMIQLGLDLGICTSEANYAMLMETVLEPALLMTLPGNSCSQ</sequence>
<evidence type="ECO:0000256" key="1">
    <source>
        <dbReference type="ARBA" id="ARBA00022723"/>
    </source>
</evidence>
<reference evidence="6" key="1">
    <citation type="submission" date="2021-01" db="EMBL/GenBank/DDBJ databases">
        <authorList>
            <person name="Corre E."/>
            <person name="Pelletier E."/>
            <person name="Niang G."/>
            <person name="Scheremetjew M."/>
            <person name="Finn R."/>
            <person name="Kale V."/>
            <person name="Holt S."/>
            <person name="Cochrane G."/>
            <person name="Meng A."/>
            <person name="Brown T."/>
            <person name="Cohen L."/>
        </authorList>
    </citation>
    <scope>NUCLEOTIDE SEQUENCE</scope>
    <source>
        <strain evidence="6">SL-175</strain>
    </source>
</reference>
<dbReference type="Gene3D" id="6.10.140.2220">
    <property type="match status" value="1"/>
</dbReference>
<evidence type="ECO:0000259" key="5">
    <source>
        <dbReference type="PROSITE" id="PS50865"/>
    </source>
</evidence>
<dbReference type="EMBL" id="HBFC01012096">
    <property type="protein sequence ID" value="CAD8704359.1"/>
    <property type="molecule type" value="Transcribed_RNA"/>
</dbReference>
<feature type="domain" description="MYND-type" evidence="5">
    <location>
        <begin position="268"/>
        <end position="306"/>
    </location>
</feature>